<gene>
    <name evidence="2" type="ORF">MYCIT1_LOCUS4525</name>
</gene>
<feature type="non-terminal residue" evidence="2">
    <location>
        <position position="1"/>
    </location>
</feature>
<evidence type="ECO:0000313" key="3">
    <source>
        <dbReference type="Proteomes" id="UP001295794"/>
    </source>
</evidence>
<dbReference type="AlphaFoldDB" id="A0AAD2GXZ4"/>
<sequence>SQRQPQATSTPHRPNNSCHCACHSKSRSASQPSTSTDPLNLPCSRSNQRLLKPSPHRREPSFRDTPAQSLSTVKIQPLATLVGRSSRSKEKQAIPVLVSEMGELPSKSRVSLSLNSLFRYLIV</sequence>
<protein>
    <submittedName>
        <fullName evidence="2">Uncharacterized protein</fullName>
    </submittedName>
</protein>
<name>A0AAD2GXZ4_9AGAR</name>
<keyword evidence="3" id="KW-1185">Reference proteome</keyword>
<organism evidence="2 3">
    <name type="scientific">Mycena citricolor</name>
    <dbReference type="NCBI Taxonomy" id="2018698"/>
    <lineage>
        <taxon>Eukaryota</taxon>
        <taxon>Fungi</taxon>
        <taxon>Dikarya</taxon>
        <taxon>Basidiomycota</taxon>
        <taxon>Agaricomycotina</taxon>
        <taxon>Agaricomycetes</taxon>
        <taxon>Agaricomycetidae</taxon>
        <taxon>Agaricales</taxon>
        <taxon>Marasmiineae</taxon>
        <taxon>Mycenaceae</taxon>
        <taxon>Mycena</taxon>
    </lineage>
</organism>
<feature type="compositionally biased region" description="Polar residues" evidence="1">
    <location>
        <begin position="1"/>
        <end position="18"/>
    </location>
</feature>
<feature type="region of interest" description="Disordered" evidence="1">
    <location>
        <begin position="1"/>
        <end position="69"/>
    </location>
</feature>
<comment type="caution">
    <text evidence="2">The sequence shown here is derived from an EMBL/GenBank/DDBJ whole genome shotgun (WGS) entry which is preliminary data.</text>
</comment>
<evidence type="ECO:0000256" key="1">
    <source>
        <dbReference type="SAM" id="MobiDB-lite"/>
    </source>
</evidence>
<reference evidence="2" key="1">
    <citation type="submission" date="2023-11" db="EMBL/GenBank/DDBJ databases">
        <authorList>
            <person name="De Vega J J."/>
            <person name="De Vega J J."/>
        </authorList>
    </citation>
    <scope>NUCLEOTIDE SEQUENCE</scope>
</reference>
<feature type="compositionally biased region" description="Polar residues" evidence="1">
    <location>
        <begin position="27"/>
        <end position="49"/>
    </location>
</feature>
<proteinExistence type="predicted"/>
<evidence type="ECO:0000313" key="2">
    <source>
        <dbReference type="EMBL" id="CAK5264394.1"/>
    </source>
</evidence>
<accession>A0AAD2GXZ4</accession>
<dbReference type="EMBL" id="CAVNYO010000054">
    <property type="protein sequence ID" value="CAK5264394.1"/>
    <property type="molecule type" value="Genomic_DNA"/>
</dbReference>
<dbReference type="Proteomes" id="UP001295794">
    <property type="component" value="Unassembled WGS sequence"/>
</dbReference>